<proteinExistence type="predicted"/>
<gene>
    <name evidence="2" type="ORF">K0U00_48485</name>
</gene>
<keyword evidence="3" id="KW-1185">Reference proteome</keyword>
<dbReference type="InterPro" id="IPR011234">
    <property type="entry name" value="Fumarylacetoacetase-like_C"/>
</dbReference>
<name>A0ABS7CLT9_9BACL</name>
<evidence type="ECO:0000259" key="1">
    <source>
        <dbReference type="Pfam" id="PF01557"/>
    </source>
</evidence>
<keyword evidence="2" id="KW-0378">Hydrolase</keyword>
<feature type="non-terminal residue" evidence="2">
    <location>
        <position position="1"/>
    </location>
</feature>
<protein>
    <submittedName>
        <fullName evidence="2">Fumarylacetoacetate hydrolase family protein</fullName>
    </submittedName>
</protein>
<dbReference type="Proteomes" id="UP001519887">
    <property type="component" value="Unassembled WGS sequence"/>
</dbReference>
<dbReference type="Gene3D" id="3.90.850.10">
    <property type="entry name" value="Fumarylacetoacetase-like, C-terminal domain"/>
    <property type="match status" value="1"/>
</dbReference>
<dbReference type="InterPro" id="IPR036663">
    <property type="entry name" value="Fumarylacetoacetase_C_sf"/>
</dbReference>
<dbReference type="EMBL" id="JAHZIK010003400">
    <property type="protein sequence ID" value="MBW7461917.1"/>
    <property type="molecule type" value="Genomic_DNA"/>
</dbReference>
<evidence type="ECO:0000313" key="2">
    <source>
        <dbReference type="EMBL" id="MBW7461917.1"/>
    </source>
</evidence>
<evidence type="ECO:0000313" key="3">
    <source>
        <dbReference type="Proteomes" id="UP001519887"/>
    </source>
</evidence>
<feature type="domain" description="Fumarylacetoacetase-like C-terminal" evidence="1">
    <location>
        <begin position="6"/>
        <end position="45"/>
    </location>
</feature>
<organism evidence="2 3">
    <name type="scientific">Paenibacillus sepulcri</name>
    <dbReference type="NCBI Taxonomy" id="359917"/>
    <lineage>
        <taxon>Bacteria</taxon>
        <taxon>Bacillati</taxon>
        <taxon>Bacillota</taxon>
        <taxon>Bacilli</taxon>
        <taxon>Bacillales</taxon>
        <taxon>Paenibacillaceae</taxon>
        <taxon>Paenibacillus</taxon>
    </lineage>
</organism>
<dbReference type="SUPFAM" id="SSF56529">
    <property type="entry name" value="FAH"/>
    <property type="match status" value="1"/>
</dbReference>
<dbReference type="Pfam" id="PF01557">
    <property type="entry name" value="FAA_hydrolase"/>
    <property type="match status" value="1"/>
</dbReference>
<accession>A0ABS7CLT9</accession>
<reference evidence="2 3" key="1">
    <citation type="submission" date="2021-07" db="EMBL/GenBank/DDBJ databases">
        <title>Paenibacillus radiodurans sp. nov., isolated from the southeastern edge of Tengger Desert.</title>
        <authorList>
            <person name="Zhang G."/>
        </authorList>
    </citation>
    <scope>NUCLEOTIDE SEQUENCE [LARGE SCALE GENOMIC DNA]</scope>
    <source>
        <strain evidence="2 3">CCM 7311</strain>
    </source>
</reference>
<comment type="caution">
    <text evidence="2">The sequence shown here is derived from an EMBL/GenBank/DDBJ whole genome shotgun (WGS) entry which is preliminary data.</text>
</comment>
<dbReference type="GO" id="GO:0016787">
    <property type="term" value="F:hydrolase activity"/>
    <property type="evidence" value="ECO:0007669"/>
    <property type="project" value="UniProtKB-KW"/>
</dbReference>
<sequence length="50" mass="5116">AKDNVLFDGTVLLTGTCIVPPNQFTLAAGDRIEIEITGIGTLVNTAIAAS</sequence>